<feature type="region of interest" description="Disordered" evidence="1">
    <location>
        <begin position="1"/>
        <end position="47"/>
    </location>
</feature>
<dbReference type="AlphaFoldDB" id="M7BXP3"/>
<protein>
    <submittedName>
        <fullName evidence="2">Uncharacterized protein</fullName>
    </submittedName>
</protein>
<dbReference type="Proteomes" id="UP000031443">
    <property type="component" value="Unassembled WGS sequence"/>
</dbReference>
<dbReference type="EMBL" id="KB538463">
    <property type="protein sequence ID" value="EMP32862.1"/>
    <property type="molecule type" value="Genomic_DNA"/>
</dbReference>
<gene>
    <name evidence="2" type="ORF">UY3_09999</name>
</gene>
<evidence type="ECO:0000256" key="1">
    <source>
        <dbReference type="SAM" id="MobiDB-lite"/>
    </source>
</evidence>
<evidence type="ECO:0000313" key="2">
    <source>
        <dbReference type="EMBL" id="EMP32862.1"/>
    </source>
</evidence>
<sequence>MDMPEPKPKIQLLVRHPDERGGLSSSTRLEEEGKRNLGESPSDKVNGKDVAQLNDALLEDPEALNSIASSSEDELGLPCFCSTLI</sequence>
<keyword evidence="3" id="KW-1185">Reference proteome</keyword>
<reference evidence="3" key="1">
    <citation type="journal article" date="2013" name="Nat. Genet.">
        <title>The draft genomes of soft-shell turtle and green sea turtle yield insights into the development and evolution of the turtle-specific body plan.</title>
        <authorList>
            <person name="Wang Z."/>
            <person name="Pascual-Anaya J."/>
            <person name="Zadissa A."/>
            <person name="Li W."/>
            <person name="Niimura Y."/>
            <person name="Huang Z."/>
            <person name="Li C."/>
            <person name="White S."/>
            <person name="Xiong Z."/>
            <person name="Fang D."/>
            <person name="Wang B."/>
            <person name="Ming Y."/>
            <person name="Chen Y."/>
            <person name="Zheng Y."/>
            <person name="Kuraku S."/>
            <person name="Pignatelli M."/>
            <person name="Herrero J."/>
            <person name="Beal K."/>
            <person name="Nozawa M."/>
            <person name="Li Q."/>
            <person name="Wang J."/>
            <person name="Zhang H."/>
            <person name="Yu L."/>
            <person name="Shigenobu S."/>
            <person name="Wang J."/>
            <person name="Liu J."/>
            <person name="Flicek P."/>
            <person name="Searle S."/>
            <person name="Wang J."/>
            <person name="Kuratani S."/>
            <person name="Yin Y."/>
            <person name="Aken B."/>
            <person name="Zhang G."/>
            <person name="Irie N."/>
        </authorList>
    </citation>
    <scope>NUCLEOTIDE SEQUENCE [LARGE SCALE GENOMIC DNA]</scope>
</reference>
<proteinExistence type="predicted"/>
<accession>M7BXP3</accession>
<feature type="compositionally biased region" description="Basic and acidic residues" evidence="1">
    <location>
        <begin position="28"/>
        <end position="47"/>
    </location>
</feature>
<name>M7BXP3_CHEMY</name>
<organism evidence="2 3">
    <name type="scientific">Chelonia mydas</name>
    <name type="common">Green sea-turtle</name>
    <name type="synonym">Chelonia agassizi</name>
    <dbReference type="NCBI Taxonomy" id="8469"/>
    <lineage>
        <taxon>Eukaryota</taxon>
        <taxon>Metazoa</taxon>
        <taxon>Chordata</taxon>
        <taxon>Craniata</taxon>
        <taxon>Vertebrata</taxon>
        <taxon>Euteleostomi</taxon>
        <taxon>Archelosauria</taxon>
        <taxon>Testudinata</taxon>
        <taxon>Testudines</taxon>
        <taxon>Cryptodira</taxon>
        <taxon>Durocryptodira</taxon>
        <taxon>Americhelydia</taxon>
        <taxon>Chelonioidea</taxon>
        <taxon>Cheloniidae</taxon>
        <taxon>Chelonia</taxon>
    </lineage>
</organism>
<evidence type="ECO:0000313" key="3">
    <source>
        <dbReference type="Proteomes" id="UP000031443"/>
    </source>
</evidence>